<evidence type="ECO:0000313" key="2">
    <source>
        <dbReference type="EMBL" id="ORD98615.1"/>
    </source>
</evidence>
<comment type="caution">
    <text evidence="2">The sequence shown here is derived from an EMBL/GenBank/DDBJ whole genome shotgun (WGS) entry which is preliminary data.</text>
</comment>
<evidence type="ECO:0000313" key="3">
    <source>
        <dbReference type="Proteomes" id="UP000192501"/>
    </source>
</evidence>
<feature type="chain" id="PRO_5012100305" evidence="1">
    <location>
        <begin position="20"/>
        <end position="45"/>
    </location>
</feature>
<organism evidence="2 3">
    <name type="scientific">Hepatospora eriocheir</name>
    <dbReference type="NCBI Taxonomy" id="1081669"/>
    <lineage>
        <taxon>Eukaryota</taxon>
        <taxon>Fungi</taxon>
        <taxon>Fungi incertae sedis</taxon>
        <taxon>Microsporidia</taxon>
        <taxon>Hepatosporidae</taxon>
        <taxon>Hepatospora</taxon>
    </lineage>
</organism>
<dbReference type="VEuPathDB" id="MicrosporidiaDB:A0H76_3045"/>
<name>A0A1X0QG34_9MICR</name>
<reference evidence="2 3" key="1">
    <citation type="journal article" date="2017" name="Environ. Microbiol.">
        <title>Decay of the glycolytic pathway and adaptation to intranuclear parasitism within Enterocytozoonidae microsporidia.</title>
        <authorList>
            <person name="Wiredu Boakye D."/>
            <person name="Jaroenlak P."/>
            <person name="Prachumwat A."/>
            <person name="Williams T.A."/>
            <person name="Bateman K.S."/>
            <person name="Itsathitphaisarn O."/>
            <person name="Sritunyalucksana K."/>
            <person name="Paszkiewicz K.H."/>
            <person name="Moore K.A."/>
            <person name="Stentiford G.D."/>
            <person name="Williams B.A."/>
        </authorList>
    </citation>
    <scope>NUCLEOTIDE SEQUENCE [LARGE SCALE GENOMIC DNA]</scope>
    <source>
        <strain evidence="3">canceri</strain>
    </source>
</reference>
<keyword evidence="1" id="KW-0732">Signal</keyword>
<feature type="signal peptide" evidence="1">
    <location>
        <begin position="1"/>
        <end position="19"/>
    </location>
</feature>
<gene>
    <name evidence="2" type="ORF">A0H76_3045</name>
</gene>
<dbReference type="AlphaFoldDB" id="A0A1X0QG34"/>
<dbReference type="Proteomes" id="UP000192501">
    <property type="component" value="Unassembled WGS sequence"/>
</dbReference>
<evidence type="ECO:0000256" key="1">
    <source>
        <dbReference type="SAM" id="SignalP"/>
    </source>
</evidence>
<accession>A0A1X0QG34</accession>
<dbReference type="EMBL" id="LTAI01000556">
    <property type="protein sequence ID" value="ORD98615.1"/>
    <property type="molecule type" value="Genomic_DNA"/>
</dbReference>
<protein>
    <submittedName>
        <fullName evidence="2">Uncharacterized protein</fullName>
    </submittedName>
</protein>
<sequence length="45" mass="5288">MHSWNISLISLSLNLFLEGNTNITQFNQSYKFFIIFVNISSFMNL</sequence>
<proteinExistence type="predicted"/>